<reference evidence="1" key="1">
    <citation type="submission" date="2020-05" db="EMBL/GenBank/DDBJ databases">
        <authorList>
            <person name="Chiriac C."/>
            <person name="Salcher M."/>
            <person name="Ghai R."/>
            <person name="Kavagutti S V."/>
        </authorList>
    </citation>
    <scope>NUCLEOTIDE SEQUENCE</scope>
</reference>
<protein>
    <submittedName>
        <fullName evidence="1">Unannotated protein</fullName>
    </submittedName>
</protein>
<gene>
    <name evidence="1" type="ORF">UFOPK2234_00589</name>
</gene>
<organism evidence="1">
    <name type="scientific">freshwater metagenome</name>
    <dbReference type="NCBI Taxonomy" id="449393"/>
    <lineage>
        <taxon>unclassified sequences</taxon>
        <taxon>metagenomes</taxon>
        <taxon>ecological metagenomes</taxon>
    </lineage>
</organism>
<name>A0A6J6KU35_9ZZZZ</name>
<proteinExistence type="predicted"/>
<sequence length="75" mass="8011">MSLAKISLLFSTRRPTFAMIRPRVGAGNFAQPFCAFLAVRSTVNISVAELSGTVAITSFISVGLVEVNMGSFSLR</sequence>
<evidence type="ECO:0000313" key="1">
    <source>
        <dbReference type="EMBL" id="CAB4653320.1"/>
    </source>
</evidence>
<dbReference type="EMBL" id="CAEZWG010000104">
    <property type="protein sequence ID" value="CAB4653320.1"/>
    <property type="molecule type" value="Genomic_DNA"/>
</dbReference>
<dbReference type="AlphaFoldDB" id="A0A6J6KU35"/>
<accession>A0A6J6KU35</accession>